<dbReference type="AlphaFoldDB" id="A0A380WAL6"/>
<dbReference type="GO" id="GO:0005886">
    <property type="term" value="C:plasma membrane"/>
    <property type="evidence" value="ECO:0007669"/>
    <property type="project" value="UniProtKB-SubCell"/>
</dbReference>
<evidence type="ECO:0000256" key="1">
    <source>
        <dbReference type="ARBA" id="ARBA00004651"/>
    </source>
</evidence>
<feature type="transmembrane region" description="Helical" evidence="7">
    <location>
        <begin position="276"/>
        <end position="301"/>
    </location>
</feature>
<feature type="transmembrane region" description="Helical" evidence="7">
    <location>
        <begin position="211"/>
        <end position="232"/>
    </location>
</feature>
<sequence length="460" mass="48061">MTKAVLPPYEPCVPDGLPPAQRRWAAAVIFIAIAMSALDTAIANIALPTITADLHTTPADVVWVVNVYQIALVVALLPLAALGEIIGLERVYLGGLLLFTASSLGCACASTLPELLIARGLQGLGSGAISAANIALVSFVYPRSLVSRGYGLNAMVVGVSFTLGPTVASAILSFASWPWLFGVNVPIGIIILIAGLKVLPKTPRAPHKFELSSALLAGSCTGLFIFALSSAAHRTDPIYVAIELAVTIALGVFLARRQAGHPAPILPFDLFKRPMFSLSTATATAAFMAQSLAFVALPFYFETVLNRTAVETGFFITPWSLIVTVMAPIGGRLVERFQAAYLCGGGLLVLGLGMVLLATIPESPTVPDIIWRMLVCGCGFGFFQTPNMKAIMSSAPATRSGSASGALATARLFGQTLGAALAALCFSLFDHQGAAYALGLGAVVASIGSFISFMRLFARR</sequence>
<dbReference type="CDD" id="cd17321">
    <property type="entry name" value="MFS_MMR_MDR_like"/>
    <property type="match status" value="1"/>
</dbReference>
<evidence type="ECO:0000259" key="8">
    <source>
        <dbReference type="PROSITE" id="PS50850"/>
    </source>
</evidence>
<feature type="transmembrane region" description="Helical" evidence="7">
    <location>
        <begin position="154"/>
        <end position="175"/>
    </location>
</feature>
<accession>A0A380WAL6</accession>
<dbReference type="Gene3D" id="1.20.1250.20">
    <property type="entry name" value="MFS general substrate transporter like domains"/>
    <property type="match status" value="1"/>
</dbReference>
<feature type="transmembrane region" description="Helical" evidence="7">
    <location>
        <begin position="181"/>
        <end position="199"/>
    </location>
</feature>
<dbReference type="PRINTS" id="PR01036">
    <property type="entry name" value="TCRTETB"/>
</dbReference>
<proteinExistence type="predicted"/>
<keyword evidence="2" id="KW-0813">Transport</keyword>
<reference evidence="9 10" key="1">
    <citation type="submission" date="2018-06" db="EMBL/GenBank/DDBJ databases">
        <authorList>
            <consortium name="Pathogen Informatics"/>
            <person name="Doyle S."/>
        </authorList>
    </citation>
    <scope>NUCLEOTIDE SEQUENCE [LARGE SCALE GENOMIC DNA]</scope>
    <source>
        <strain evidence="9 10">NCTC12722</strain>
    </source>
</reference>
<evidence type="ECO:0000256" key="6">
    <source>
        <dbReference type="ARBA" id="ARBA00023136"/>
    </source>
</evidence>
<dbReference type="InterPro" id="IPR036259">
    <property type="entry name" value="MFS_trans_sf"/>
</dbReference>
<dbReference type="GO" id="GO:0022857">
    <property type="term" value="F:transmembrane transporter activity"/>
    <property type="evidence" value="ECO:0007669"/>
    <property type="project" value="InterPro"/>
</dbReference>
<feature type="transmembrane region" description="Helical" evidence="7">
    <location>
        <begin position="238"/>
        <end position="255"/>
    </location>
</feature>
<feature type="transmembrane region" description="Helical" evidence="7">
    <location>
        <begin position="313"/>
        <end position="334"/>
    </location>
</feature>
<dbReference type="Proteomes" id="UP000254343">
    <property type="component" value="Unassembled WGS sequence"/>
</dbReference>
<dbReference type="Gene3D" id="1.20.1720.10">
    <property type="entry name" value="Multidrug resistance protein D"/>
    <property type="match status" value="1"/>
</dbReference>
<name>A0A380WAL6_AFIFE</name>
<dbReference type="InterPro" id="IPR020846">
    <property type="entry name" value="MFS_dom"/>
</dbReference>
<dbReference type="PANTHER" id="PTHR42718:SF46">
    <property type="entry name" value="BLR6921 PROTEIN"/>
    <property type="match status" value="1"/>
</dbReference>
<keyword evidence="6 7" id="KW-0472">Membrane</keyword>
<feature type="transmembrane region" description="Helical" evidence="7">
    <location>
        <begin position="24"/>
        <end position="47"/>
    </location>
</feature>
<dbReference type="Pfam" id="PF07690">
    <property type="entry name" value="MFS_1"/>
    <property type="match status" value="1"/>
</dbReference>
<feature type="domain" description="Major facilitator superfamily (MFS) profile" evidence="8">
    <location>
        <begin position="25"/>
        <end position="460"/>
    </location>
</feature>
<dbReference type="InterPro" id="IPR011701">
    <property type="entry name" value="MFS"/>
</dbReference>
<dbReference type="PANTHER" id="PTHR42718">
    <property type="entry name" value="MAJOR FACILITATOR SUPERFAMILY MULTIDRUG TRANSPORTER MFSC"/>
    <property type="match status" value="1"/>
</dbReference>
<evidence type="ECO:0000313" key="9">
    <source>
        <dbReference type="EMBL" id="SUU85699.1"/>
    </source>
</evidence>
<feature type="transmembrane region" description="Helical" evidence="7">
    <location>
        <begin position="93"/>
        <end position="112"/>
    </location>
</feature>
<evidence type="ECO:0000256" key="3">
    <source>
        <dbReference type="ARBA" id="ARBA00022475"/>
    </source>
</evidence>
<organism evidence="9 10">
    <name type="scientific">Afipia felis</name>
    <name type="common">Cat scratch disease bacillus</name>
    <dbReference type="NCBI Taxonomy" id="1035"/>
    <lineage>
        <taxon>Bacteria</taxon>
        <taxon>Pseudomonadati</taxon>
        <taxon>Pseudomonadota</taxon>
        <taxon>Alphaproteobacteria</taxon>
        <taxon>Hyphomicrobiales</taxon>
        <taxon>Nitrobacteraceae</taxon>
        <taxon>Afipia</taxon>
    </lineage>
</organism>
<dbReference type="SUPFAM" id="SSF103473">
    <property type="entry name" value="MFS general substrate transporter"/>
    <property type="match status" value="1"/>
</dbReference>
<dbReference type="RefSeq" id="WP_002716525.1">
    <property type="nucleotide sequence ID" value="NZ_UFSI01000001.1"/>
</dbReference>
<comment type="subcellular location">
    <subcellularLocation>
        <location evidence="1">Cell membrane</location>
        <topology evidence="1">Multi-pass membrane protein</topology>
    </subcellularLocation>
</comment>
<feature type="transmembrane region" description="Helical" evidence="7">
    <location>
        <begin position="124"/>
        <end position="142"/>
    </location>
</feature>
<evidence type="ECO:0000256" key="5">
    <source>
        <dbReference type="ARBA" id="ARBA00022989"/>
    </source>
</evidence>
<feature type="transmembrane region" description="Helical" evidence="7">
    <location>
        <begin position="406"/>
        <end position="429"/>
    </location>
</feature>
<feature type="transmembrane region" description="Helical" evidence="7">
    <location>
        <begin position="67"/>
        <end position="86"/>
    </location>
</feature>
<gene>
    <name evidence="9" type="primary">stp_3</name>
    <name evidence="9" type="ORF">NCTC12722_02915</name>
</gene>
<feature type="transmembrane region" description="Helical" evidence="7">
    <location>
        <begin position="435"/>
        <end position="458"/>
    </location>
</feature>
<evidence type="ECO:0000256" key="7">
    <source>
        <dbReference type="SAM" id="Phobius"/>
    </source>
</evidence>
<evidence type="ECO:0000256" key="2">
    <source>
        <dbReference type="ARBA" id="ARBA00022448"/>
    </source>
</evidence>
<protein>
    <submittedName>
        <fullName evidence="9">Spectinomycin tetracycline efflux pump</fullName>
    </submittedName>
</protein>
<keyword evidence="5 7" id="KW-1133">Transmembrane helix</keyword>
<keyword evidence="4 7" id="KW-0812">Transmembrane</keyword>
<feature type="transmembrane region" description="Helical" evidence="7">
    <location>
        <begin position="339"/>
        <end position="357"/>
    </location>
</feature>
<keyword evidence="3" id="KW-1003">Cell membrane</keyword>
<dbReference type="EMBL" id="UIGB01000001">
    <property type="protein sequence ID" value="SUU85699.1"/>
    <property type="molecule type" value="Genomic_DNA"/>
</dbReference>
<dbReference type="OrthoDB" id="9812221at2"/>
<dbReference type="PROSITE" id="PS50850">
    <property type="entry name" value="MFS"/>
    <property type="match status" value="1"/>
</dbReference>
<evidence type="ECO:0000256" key="4">
    <source>
        <dbReference type="ARBA" id="ARBA00022692"/>
    </source>
</evidence>
<evidence type="ECO:0000313" key="10">
    <source>
        <dbReference type="Proteomes" id="UP000254343"/>
    </source>
</evidence>